<keyword evidence="1" id="KW-1133">Transmembrane helix</keyword>
<sequence>MEKKLYDTVTELIADESFIRYCIAQETDEVIEWENWMIQHPEKRPLVLEAKSFLLQLNTALDEEIQIQQALDEFKILFDHTHTTEFTTSKQGKRKWVLASSIFAAVLTILGVIYYKQTNIHYHAANPTIIHNDQALRKNIKLVDGSTVVLAKNSTIYIDPDYNSSNRSIRLDGEAWFNVVTNNKQPFTVGTSQLLTTVLGTNFMVRAFSKEKDEQVTLLSGKVKVKSTGSARETILTPGETVSQDLSKSIIDTLALSQWTTGKLQFHHIPIAAALKQIAVWHHVKIEILGTPSVEATMNAKFTNESLPEMLDLLSFSAGFSYRVQSDTIFIQF</sequence>
<proteinExistence type="predicted"/>
<evidence type="ECO:0000313" key="5">
    <source>
        <dbReference type="Proteomes" id="UP000260644"/>
    </source>
</evidence>
<dbReference type="Gene3D" id="2.60.120.1440">
    <property type="match status" value="1"/>
</dbReference>
<dbReference type="GO" id="GO:0016989">
    <property type="term" value="F:sigma factor antagonist activity"/>
    <property type="evidence" value="ECO:0007669"/>
    <property type="project" value="TreeGrafter"/>
</dbReference>
<name>A0A3E1Y5I4_9BACT</name>
<dbReference type="AlphaFoldDB" id="A0A3E1Y5I4"/>
<organism evidence="4 5">
    <name type="scientific">Chitinophaga silvatica</name>
    <dbReference type="NCBI Taxonomy" id="2282649"/>
    <lineage>
        <taxon>Bacteria</taxon>
        <taxon>Pseudomonadati</taxon>
        <taxon>Bacteroidota</taxon>
        <taxon>Chitinophagia</taxon>
        <taxon>Chitinophagales</taxon>
        <taxon>Chitinophagaceae</taxon>
        <taxon>Chitinophaga</taxon>
    </lineage>
</organism>
<evidence type="ECO:0000259" key="3">
    <source>
        <dbReference type="Pfam" id="PF16344"/>
    </source>
</evidence>
<dbReference type="InterPro" id="IPR012373">
    <property type="entry name" value="Ferrdict_sens_TM"/>
</dbReference>
<protein>
    <submittedName>
        <fullName evidence="4">DUF4974 domain-containing protein</fullName>
    </submittedName>
</protein>
<dbReference type="EMBL" id="QPMM01000011">
    <property type="protein sequence ID" value="RFS19993.1"/>
    <property type="molecule type" value="Genomic_DNA"/>
</dbReference>
<dbReference type="Pfam" id="PF04773">
    <property type="entry name" value="FecR"/>
    <property type="match status" value="1"/>
</dbReference>
<keyword evidence="1" id="KW-0812">Transmembrane</keyword>
<gene>
    <name evidence="4" type="ORF">DVR12_19905</name>
</gene>
<dbReference type="Pfam" id="PF16344">
    <property type="entry name" value="FecR_C"/>
    <property type="match status" value="1"/>
</dbReference>
<dbReference type="InterPro" id="IPR032508">
    <property type="entry name" value="FecR_C"/>
</dbReference>
<keyword evidence="1" id="KW-0472">Membrane</keyword>
<evidence type="ECO:0000256" key="1">
    <source>
        <dbReference type="SAM" id="Phobius"/>
    </source>
</evidence>
<dbReference type="PIRSF" id="PIRSF018266">
    <property type="entry name" value="FecR"/>
    <property type="match status" value="1"/>
</dbReference>
<accession>A0A3E1Y5I4</accession>
<dbReference type="OrthoDB" id="1523735at2"/>
<keyword evidence="5" id="KW-1185">Reference proteome</keyword>
<dbReference type="Gene3D" id="3.55.50.30">
    <property type="match status" value="1"/>
</dbReference>
<comment type="caution">
    <text evidence="4">The sequence shown here is derived from an EMBL/GenBank/DDBJ whole genome shotgun (WGS) entry which is preliminary data.</text>
</comment>
<feature type="domain" description="Protein FecR C-terminal" evidence="3">
    <location>
        <begin position="263"/>
        <end position="331"/>
    </location>
</feature>
<dbReference type="InterPro" id="IPR006860">
    <property type="entry name" value="FecR"/>
</dbReference>
<evidence type="ECO:0000313" key="4">
    <source>
        <dbReference type="EMBL" id="RFS19993.1"/>
    </source>
</evidence>
<feature type="domain" description="FecR protein" evidence="2">
    <location>
        <begin position="137"/>
        <end position="224"/>
    </location>
</feature>
<dbReference type="PANTHER" id="PTHR30273">
    <property type="entry name" value="PERIPLASMIC SIGNAL SENSOR AND SIGMA FACTOR ACTIVATOR FECR-RELATED"/>
    <property type="match status" value="1"/>
</dbReference>
<feature type="transmembrane region" description="Helical" evidence="1">
    <location>
        <begin position="96"/>
        <end position="115"/>
    </location>
</feature>
<dbReference type="RefSeq" id="WP_116977554.1">
    <property type="nucleotide sequence ID" value="NZ_QPMM01000011.1"/>
</dbReference>
<dbReference type="PANTHER" id="PTHR30273:SF2">
    <property type="entry name" value="PROTEIN FECR"/>
    <property type="match status" value="1"/>
</dbReference>
<dbReference type="Proteomes" id="UP000260644">
    <property type="component" value="Unassembled WGS sequence"/>
</dbReference>
<reference evidence="4 5" key="1">
    <citation type="submission" date="2018-07" db="EMBL/GenBank/DDBJ databases">
        <title>Chitinophaga K2CV101002-2 sp. nov., isolated from a monsoon evergreen broad-leaved forest soil.</title>
        <authorList>
            <person name="Lv Y."/>
        </authorList>
    </citation>
    <scope>NUCLEOTIDE SEQUENCE [LARGE SCALE GENOMIC DNA]</scope>
    <source>
        <strain evidence="4 5">GDMCC 1.1288</strain>
    </source>
</reference>
<evidence type="ECO:0000259" key="2">
    <source>
        <dbReference type="Pfam" id="PF04773"/>
    </source>
</evidence>